<dbReference type="GO" id="GO:0009847">
    <property type="term" value="P:spore germination"/>
    <property type="evidence" value="ECO:0007669"/>
    <property type="project" value="InterPro"/>
</dbReference>
<feature type="domain" description="Spore germination GerAC-like C-terminal" evidence="8">
    <location>
        <begin position="238"/>
        <end position="408"/>
    </location>
</feature>
<evidence type="ECO:0000259" key="8">
    <source>
        <dbReference type="Pfam" id="PF05504"/>
    </source>
</evidence>
<dbReference type="AlphaFoldDB" id="A0A942TG39"/>
<dbReference type="InterPro" id="IPR008844">
    <property type="entry name" value="Spore_GerAC-like"/>
</dbReference>
<keyword evidence="4" id="KW-0732">Signal</keyword>
<comment type="subcellular location">
    <subcellularLocation>
        <location evidence="1">Membrane</location>
        <topology evidence="1">Lipid-anchor</topology>
    </subcellularLocation>
</comment>
<feature type="domain" description="Spore germination protein N-terminal" evidence="9">
    <location>
        <begin position="24"/>
        <end position="229"/>
    </location>
</feature>
<evidence type="ECO:0000256" key="4">
    <source>
        <dbReference type="ARBA" id="ARBA00022729"/>
    </source>
</evidence>
<name>A0A942TG39_9BACI</name>
<proteinExistence type="inferred from homology"/>
<comment type="similarity">
    <text evidence="2">Belongs to the GerABKC lipoprotein family.</text>
</comment>
<evidence type="ECO:0000256" key="2">
    <source>
        <dbReference type="ARBA" id="ARBA00007886"/>
    </source>
</evidence>
<protein>
    <submittedName>
        <fullName evidence="10">Ger(X)C family spore germination protein</fullName>
    </submittedName>
</protein>
<evidence type="ECO:0000256" key="5">
    <source>
        <dbReference type="ARBA" id="ARBA00023136"/>
    </source>
</evidence>
<accession>A0A942TG39</accession>
<dbReference type="PANTHER" id="PTHR35789:SF1">
    <property type="entry name" value="SPORE GERMINATION PROTEIN B3"/>
    <property type="match status" value="1"/>
</dbReference>
<dbReference type="GO" id="GO:0016020">
    <property type="term" value="C:membrane"/>
    <property type="evidence" value="ECO:0007669"/>
    <property type="project" value="UniProtKB-SubCell"/>
</dbReference>
<keyword evidence="5" id="KW-0472">Membrane</keyword>
<dbReference type="PROSITE" id="PS51257">
    <property type="entry name" value="PROKAR_LIPOPROTEIN"/>
    <property type="match status" value="1"/>
</dbReference>
<dbReference type="RefSeq" id="WP_213124758.1">
    <property type="nucleotide sequence ID" value="NZ_JAGYPG010000002.1"/>
</dbReference>
<keyword evidence="3" id="KW-0309">Germination</keyword>
<evidence type="ECO:0000256" key="3">
    <source>
        <dbReference type="ARBA" id="ARBA00022544"/>
    </source>
</evidence>
<dbReference type="InterPro" id="IPR038501">
    <property type="entry name" value="Spore_GerAC_C_sf"/>
</dbReference>
<dbReference type="PANTHER" id="PTHR35789">
    <property type="entry name" value="SPORE GERMINATION PROTEIN B3"/>
    <property type="match status" value="1"/>
</dbReference>
<dbReference type="Gene3D" id="3.30.300.210">
    <property type="entry name" value="Nutrient germinant receptor protein C, domain 3"/>
    <property type="match status" value="1"/>
</dbReference>
<dbReference type="InterPro" id="IPR046953">
    <property type="entry name" value="Spore_GerAC-like_C"/>
</dbReference>
<dbReference type="EMBL" id="JAGYPG010000002">
    <property type="protein sequence ID" value="MBS4195547.1"/>
    <property type="molecule type" value="Genomic_DNA"/>
</dbReference>
<reference evidence="10 11" key="1">
    <citation type="submission" date="2021-05" db="EMBL/GenBank/DDBJ databases">
        <title>Novel Bacillus species.</title>
        <authorList>
            <person name="Liu G."/>
        </authorList>
    </citation>
    <scope>NUCLEOTIDE SEQUENCE [LARGE SCALE GENOMIC DNA]</scope>
    <source>
        <strain evidence="11">FJAT-49780</strain>
    </source>
</reference>
<keyword evidence="7" id="KW-0449">Lipoprotein</keyword>
<dbReference type="InterPro" id="IPR057336">
    <property type="entry name" value="GerAC_N"/>
</dbReference>
<dbReference type="Pfam" id="PF05504">
    <property type="entry name" value="Spore_GerAC"/>
    <property type="match status" value="1"/>
</dbReference>
<organism evidence="10 11">
    <name type="scientific">Lederbergia citri</name>
    <dbReference type="NCBI Taxonomy" id="2833580"/>
    <lineage>
        <taxon>Bacteria</taxon>
        <taxon>Bacillati</taxon>
        <taxon>Bacillota</taxon>
        <taxon>Bacilli</taxon>
        <taxon>Bacillales</taxon>
        <taxon>Bacillaceae</taxon>
        <taxon>Lederbergia</taxon>
    </lineage>
</organism>
<keyword evidence="11" id="KW-1185">Reference proteome</keyword>
<evidence type="ECO:0000256" key="7">
    <source>
        <dbReference type="ARBA" id="ARBA00023288"/>
    </source>
</evidence>
<evidence type="ECO:0000313" key="11">
    <source>
        <dbReference type="Proteomes" id="UP000681414"/>
    </source>
</evidence>
<evidence type="ECO:0000313" key="10">
    <source>
        <dbReference type="EMBL" id="MBS4195547.1"/>
    </source>
</evidence>
<dbReference type="Pfam" id="PF25198">
    <property type="entry name" value="Spore_GerAC_N"/>
    <property type="match status" value="1"/>
</dbReference>
<evidence type="ECO:0000256" key="6">
    <source>
        <dbReference type="ARBA" id="ARBA00023139"/>
    </source>
</evidence>
<dbReference type="NCBIfam" id="TIGR02887">
    <property type="entry name" value="spore_ger_x_C"/>
    <property type="match status" value="1"/>
</dbReference>
<evidence type="ECO:0000259" key="9">
    <source>
        <dbReference type="Pfam" id="PF25198"/>
    </source>
</evidence>
<comment type="caution">
    <text evidence="10">The sequence shown here is derived from an EMBL/GenBank/DDBJ whole genome shotgun (WGS) entry which is preliminary data.</text>
</comment>
<sequence length="412" mass="46659">MYRKHISLLCIIVFCIPLLSGCWDSLDIEKRATVLAIAIDKAEMDHGTQHGSEEEKQITSIKGDTAEQDHDLIQLTAQIAVPGRIPLGPQTGGTGGEGQKPVWVLSVVGSTIDAAMTNLQQELSDKIFLGHLRVIILSEEIAKKGVDRFNDYLRRQSEVRRTAWIAVSRERASKYMEVAPELERVPALYLNAMIENSVKLGKFPKTPIGVFWRIHASKGQDAYLPYLEIKRGGNINLEGLAYFKGDKMKGYIPPIQIGLQMAILQQSTGGYAAFYKIPGTQDQVLLRAMKRRTKFKTKLHNGKPEIRIRIRYVNEIIEKEKGKISIDNPKTLKKIEKNFNDEDTKAIEKLVKKMQKEKSDIFGFGEHIRAKHSTYWSQNVKTIGDWENIFQNDLKVNVQVESQIVRTGMKAK</sequence>
<evidence type="ECO:0000256" key="1">
    <source>
        <dbReference type="ARBA" id="ARBA00004635"/>
    </source>
</evidence>
<dbReference type="Proteomes" id="UP000681414">
    <property type="component" value="Unassembled WGS sequence"/>
</dbReference>
<keyword evidence="6" id="KW-0564">Palmitate</keyword>
<gene>
    <name evidence="10" type="ORF">KHA97_10805</name>
</gene>